<dbReference type="AlphaFoldDB" id="A0ABD1XTR3"/>
<keyword evidence="1" id="KW-0472">Membrane</keyword>
<gene>
    <name evidence="2" type="ORF">R1flu_024042</name>
</gene>
<reference evidence="2 3" key="1">
    <citation type="submission" date="2024-09" db="EMBL/GenBank/DDBJ databases">
        <title>Chromosome-scale assembly of Riccia fluitans.</title>
        <authorList>
            <person name="Paukszto L."/>
            <person name="Sawicki J."/>
            <person name="Karawczyk K."/>
            <person name="Piernik-Szablinska J."/>
            <person name="Szczecinska M."/>
            <person name="Mazdziarz M."/>
        </authorList>
    </citation>
    <scope>NUCLEOTIDE SEQUENCE [LARGE SCALE GENOMIC DNA]</scope>
    <source>
        <strain evidence="2">Rf_01</strain>
        <tissue evidence="2">Aerial parts of the thallus</tissue>
    </source>
</reference>
<keyword evidence="1" id="KW-0812">Transmembrane</keyword>
<dbReference type="Proteomes" id="UP001605036">
    <property type="component" value="Unassembled WGS sequence"/>
</dbReference>
<keyword evidence="3" id="KW-1185">Reference proteome</keyword>
<feature type="transmembrane region" description="Helical" evidence="1">
    <location>
        <begin position="58"/>
        <end position="77"/>
    </location>
</feature>
<protein>
    <submittedName>
        <fullName evidence="2">Uncharacterized protein</fullName>
    </submittedName>
</protein>
<evidence type="ECO:0000256" key="1">
    <source>
        <dbReference type="SAM" id="Phobius"/>
    </source>
</evidence>
<organism evidence="2 3">
    <name type="scientific">Riccia fluitans</name>
    <dbReference type="NCBI Taxonomy" id="41844"/>
    <lineage>
        <taxon>Eukaryota</taxon>
        <taxon>Viridiplantae</taxon>
        <taxon>Streptophyta</taxon>
        <taxon>Embryophyta</taxon>
        <taxon>Marchantiophyta</taxon>
        <taxon>Marchantiopsida</taxon>
        <taxon>Marchantiidae</taxon>
        <taxon>Marchantiales</taxon>
        <taxon>Ricciaceae</taxon>
        <taxon>Riccia</taxon>
    </lineage>
</organism>
<accession>A0ABD1XTR3</accession>
<keyword evidence="1" id="KW-1133">Transmembrane helix</keyword>
<comment type="caution">
    <text evidence="2">The sequence shown here is derived from an EMBL/GenBank/DDBJ whole genome shotgun (WGS) entry which is preliminary data.</text>
</comment>
<dbReference type="EMBL" id="JBHFFA010000007">
    <property type="protein sequence ID" value="KAL2612350.1"/>
    <property type="molecule type" value="Genomic_DNA"/>
</dbReference>
<evidence type="ECO:0000313" key="3">
    <source>
        <dbReference type="Proteomes" id="UP001605036"/>
    </source>
</evidence>
<evidence type="ECO:0000313" key="2">
    <source>
        <dbReference type="EMBL" id="KAL2612350.1"/>
    </source>
</evidence>
<name>A0ABD1XTR3_9MARC</name>
<sequence length="91" mass="10186">MPRNNKARAVDCPTTSGTADGRMQDVVWKLGEELRSVIESIPTCAGDRPLYLQFCLGAHLYVRPAAVYIIALWGLFAHDFTMRGDSRAIRF</sequence>
<proteinExistence type="predicted"/>